<feature type="region of interest" description="Disordered" evidence="1">
    <location>
        <begin position="42"/>
        <end position="63"/>
    </location>
</feature>
<protein>
    <submittedName>
        <fullName evidence="2">Uncharacterized protein</fullName>
    </submittedName>
</protein>
<name>A0AAD9MUH0_9ANNE</name>
<evidence type="ECO:0000313" key="3">
    <source>
        <dbReference type="Proteomes" id="UP001208570"/>
    </source>
</evidence>
<organism evidence="2 3">
    <name type="scientific">Paralvinella palmiformis</name>
    <dbReference type="NCBI Taxonomy" id="53620"/>
    <lineage>
        <taxon>Eukaryota</taxon>
        <taxon>Metazoa</taxon>
        <taxon>Spiralia</taxon>
        <taxon>Lophotrochozoa</taxon>
        <taxon>Annelida</taxon>
        <taxon>Polychaeta</taxon>
        <taxon>Sedentaria</taxon>
        <taxon>Canalipalpata</taxon>
        <taxon>Terebellida</taxon>
        <taxon>Terebelliformia</taxon>
        <taxon>Alvinellidae</taxon>
        <taxon>Paralvinella</taxon>
    </lineage>
</organism>
<dbReference type="AlphaFoldDB" id="A0AAD9MUH0"/>
<comment type="caution">
    <text evidence="2">The sequence shown here is derived from an EMBL/GenBank/DDBJ whole genome shotgun (WGS) entry which is preliminary data.</text>
</comment>
<feature type="compositionally biased region" description="Polar residues" evidence="1">
    <location>
        <begin position="42"/>
        <end position="53"/>
    </location>
</feature>
<dbReference type="EMBL" id="JAODUP010000648">
    <property type="protein sequence ID" value="KAK2145900.1"/>
    <property type="molecule type" value="Genomic_DNA"/>
</dbReference>
<keyword evidence="3" id="KW-1185">Reference proteome</keyword>
<reference evidence="2" key="1">
    <citation type="journal article" date="2023" name="Mol. Biol. Evol.">
        <title>Third-Generation Sequencing Reveals the Adaptive Role of the Epigenome in Three Deep-Sea Polychaetes.</title>
        <authorList>
            <person name="Perez M."/>
            <person name="Aroh O."/>
            <person name="Sun Y."/>
            <person name="Lan Y."/>
            <person name="Juniper S.K."/>
            <person name="Young C.R."/>
            <person name="Angers B."/>
            <person name="Qian P.Y."/>
        </authorList>
    </citation>
    <scope>NUCLEOTIDE SEQUENCE</scope>
    <source>
        <strain evidence="2">P08H-3</strain>
    </source>
</reference>
<evidence type="ECO:0000256" key="1">
    <source>
        <dbReference type="SAM" id="MobiDB-lite"/>
    </source>
</evidence>
<evidence type="ECO:0000313" key="2">
    <source>
        <dbReference type="EMBL" id="KAK2145900.1"/>
    </source>
</evidence>
<proteinExistence type="predicted"/>
<gene>
    <name evidence="2" type="ORF">LSH36_648g01060</name>
</gene>
<dbReference type="Proteomes" id="UP001208570">
    <property type="component" value="Unassembled WGS sequence"/>
</dbReference>
<feature type="compositionally biased region" description="Basic and acidic residues" evidence="1">
    <location>
        <begin position="54"/>
        <end position="63"/>
    </location>
</feature>
<sequence>MDAPLKSPRMRKVASWSKPSFLIIVLAFVSGSRIEFASRDSSPNLEMSFSPSAERSRDRANEKQRYFTSLHPATYGGGIRVKMSRLPATKAPVSAGSSTIDKHPVGPSMVGDRLFSGTSLRNITAANIREREYLVHKYQSIETAAKTSETRLEHQKVAVRRKAEWLKAKLEDKPWRRQLQKPRPSRCEPPPGGIYGYFGDTITCRPPTINVETDADVDDLDYTRPATDTWLSRDETGTISGRTSCWRTGSDSREQPTGVGQARSGTVTMDEVRQLARRLYTSASSGEGQTIAEQRELRIVDFLVRMLSQIEANLGTRQQSNSNLGHFSGDAFSRLVTALWDEDHRLTARSSTSSLLGDDKRRRYLEKMNITVIRLPPVYRTEPFKLQERDWNNDDRTPAPPKLTERDWLELRHCRYLRQKMSADVSEDKV</sequence>
<accession>A0AAD9MUH0</accession>
<feature type="region of interest" description="Disordered" evidence="1">
    <location>
        <begin position="241"/>
        <end position="264"/>
    </location>
</feature>